<comment type="caution">
    <text evidence="3">The sequence shown here is derived from an EMBL/GenBank/DDBJ whole genome shotgun (WGS) entry which is preliminary data.</text>
</comment>
<evidence type="ECO:0000313" key="4">
    <source>
        <dbReference type="Proteomes" id="UP000483820"/>
    </source>
</evidence>
<reference evidence="3 4" key="1">
    <citation type="submission" date="2019-12" db="EMBL/GenBank/DDBJ databases">
        <title>Chromosome-level assembly of the Caenorhabditis remanei genome.</title>
        <authorList>
            <person name="Teterina A.A."/>
            <person name="Willis J.H."/>
            <person name="Phillips P.C."/>
        </authorList>
    </citation>
    <scope>NUCLEOTIDE SEQUENCE [LARGE SCALE GENOMIC DNA]</scope>
    <source>
        <strain evidence="3 4">PX506</strain>
        <tissue evidence="3">Whole organism</tissue>
    </source>
</reference>
<dbReference type="Proteomes" id="UP000483820">
    <property type="component" value="Chromosome V"/>
</dbReference>
<feature type="transmembrane region" description="Helical" evidence="2">
    <location>
        <begin position="44"/>
        <end position="66"/>
    </location>
</feature>
<dbReference type="EMBL" id="WUAV01000005">
    <property type="protein sequence ID" value="KAF1751442.1"/>
    <property type="molecule type" value="Genomic_DNA"/>
</dbReference>
<dbReference type="GeneID" id="78776618"/>
<dbReference type="RefSeq" id="XP_053581253.1">
    <property type="nucleotide sequence ID" value="XM_053732340.1"/>
</dbReference>
<dbReference type="CTD" id="78776618"/>
<organism evidence="3 4">
    <name type="scientific">Caenorhabditis remanei</name>
    <name type="common">Caenorhabditis vulgaris</name>
    <dbReference type="NCBI Taxonomy" id="31234"/>
    <lineage>
        <taxon>Eukaryota</taxon>
        <taxon>Metazoa</taxon>
        <taxon>Ecdysozoa</taxon>
        <taxon>Nematoda</taxon>
        <taxon>Chromadorea</taxon>
        <taxon>Rhabditida</taxon>
        <taxon>Rhabditina</taxon>
        <taxon>Rhabditomorpha</taxon>
        <taxon>Rhabditoidea</taxon>
        <taxon>Rhabditidae</taxon>
        <taxon>Peloderinae</taxon>
        <taxon>Caenorhabditis</taxon>
    </lineage>
</organism>
<keyword evidence="2" id="KW-1133">Transmembrane helix</keyword>
<keyword evidence="2" id="KW-0472">Membrane</keyword>
<proteinExistence type="predicted"/>
<dbReference type="KEGG" id="crq:GCK72_017996"/>
<evidence type="ECO:0000256" key="2">
    <source>
        <dbReference type="SAM" id="Phobius"/>
    </source>
</evidence>
<feature type="compositionally biased region" description="Polar residues" evidence="1">
    <location>
        <begin position="19"/>
        <end position="34"/>
    </location>
</feature>
<protein>
    <submittedName>
        <fullName evidence="3">Uncharacterized protein</fullName>
    </submittedName>
</protein>
<evidence type="ECO:0000256" key="1">
    <source>
        <dbReference type="SAM" id="MobiDB-lite"/>
    </source>
</evidence>
<sequence>MLENTKKKFNSKKKSSTSPEKVSNGRQTSSTLSKLLRTQTPTTVISVFMLATAALTTLLLAIFPVFDPIFSS</sequence>
<name>A0A6A5GA83_CAERE</name>
<feature type="region of interest" description="Disordered" evidence="1">
    <location>
        <begin position="1"/>
        <end position="34"/>
    </location>
</feature>
<accession>A0A6A5GA83</accession>
<evidence type="ECO:0000313" key="3">
    <source>
        <dbReference type="EMBL" id="KAF1751442.1"/>
    </source>
</evidence>
<keyword evidence="2" id="KW-0812">Transmembrane</keyword>
<dbReference type="AlphaFoldDB" id="A0A6A5GA83"/>
<gene>
    <name evidence="3" type="ORF">GCK72_017996</name>
</gene>